<comment type="subcellular location">
    <subcellularLocation>
        <location evidence="1">Membrane</location>
    </subcellularLocation>
</comment>
<keyword evidence="6" id="KW-0762">Sugar transport</keyword>
<dbReference type="InterPro" id="IPR050549">
    <property type="entry name" value="MFS_Trehalose_Transporter"/>
</dbReference>
<dbReference type="Gene3D" id="1.20.1250.20">
    <property type="entry name" value="MFS general substrate transporter like domains"/>
    <property type="match status" value="1"/>
</dbReference>
<keyword evidence="3 5" id="KW-1133">Transmembrane helix</keyword>
<feature type="transmembrane region" description="Helical" evidence="5">
    <location>
        <begin position="93"/>
        <end position="114"/>
    </location>
</feature>
<gene>
    <name evidence="6" type="ORF">QE152_g1941</name>
</gene>
<proteinExistence type="predicted"/>
<reference evidence="6 7" key="1">
    <citation type="journal article" date="2024" name="BMC Genomics">
        <title>De novo assembly and annotation of Popillia japonica's genome with initial clues to its potential as an invasive pest.</title>
        <authorList>
            <person name="Cucini C."/>
            <person name="Boschi S."/>
            <person name="Funari R."/>
            <person name="Cardaioli E."/>
            <person name="Iannotti N."/>
            <person name="Marturano G."/>
            <person name="Paoli F."/>
            <person name="Bruttini M."/>
            <person name="Carapelli A."/>
            <person name="Frati F."/>
            <person name="Nardi F."/>
        </authorList>
    </citation>
    <scope>NUCLEOTIDE SEQUENCE [LARGE SCALE GENOMIC DNA]</scope>
    <source>
        <strain evidence="6">DMR45628</strain>
    </source>
</reference>
<keyword evidence="2 5" id="KW-0812">Transmembrane</keyword>
<dbReference type="AlphaFoldDB" id="A0AAW1N4T0"/>
<dbReference type="SUPFAM" id="SSF103473">
    <property type="entry name" value="MFS general substrate transporter"/>
    <property type="match status" value="1"/>
</dbReference>
<evidence type="ECO:0000256" key="1">
    <source>
        <dbReference type="ARBA" id="ARBA00004370"/>
    </source>
</evidence>
<organism evidence="6 7">
    <name type="scientific">Popillia japonica</name>
    <name type="common">Japanese beetle</name>
    <dbReference type="NCBI Taxonomy" id="7064"/>
    <lineage>
        <taxon>Eukaryota</taxon>
        <taxon>Metazoa</taxon>
        <taxon>Ecdysozoa</taxon>
        <taxon>Arthropoda</taxon>
        <taxon>Hexapoda</taxon>
        <taxon>Insecta</taxon>
        <taxon>Pterygota</taxon>
        <taxon>Neoptera</taxon>
        <taxon>Endopterygota</taxon>
        <taxon>Coleoptera</taxon>
        <taxon>Polyphaga</taxon>
        <taxon>Scarabaeiformia</taxon>
        <taxon>Scarabaeidae</taxon>
        <taxon>Rutelinae</taxon>
        <taxon>Popillia</taxon>
    </lineage>
</organism>
<evidence type="ECO:0000313" key="6">
    <source>
        <dbReference type="EMBL" id="KAK9753609.1"/>
    </source>
</evidence>
<evidence type="ECO:0000256" key="5">
    <source>
        <dbReference type="SAM" id="Phobius"/>
    </source>
</evidence>
<evidence type="ECO:0000256" key="2">
    <source>
        <dbReference type="ARBA" id="ARBA00022692"/>
    </source>
</evidence>
<dbReference type="EMBL" id="JASPKY010000012">
    <property type="protein sequence ID" value="KAK9753609.1"/>
    <property type="molecule type" value="Genomic_DNA"/>
</dbReference>
<keyword evidence="4 5" id="KW-0472">Membrane</keyword>
<feature type="transmembrane region" description="Helical" evidence="5">
    <location>
        <begin position="154"/>
        <end position="180"/>
    </location>
</feature>
<dbReference type="GO" id="GO:0022857">
    <property type="term" value="F:transmembrane transporter activity"/>
    <property type="evidence" value="ECO:0007669"/>
    <property type="project" value="InterPro"/>
</dbReference>
<accession>A0AAW1N4T0</accession>
<name>A0AAW1N4T0_POPJA</name>
<feature type="transmembrane region" description="Helical" evidence="5">
    <location>
        <begin position="48"/>
        <end position="66"/>
    </location>
</feature>
<dbReference type="InterPro" id="IPR005828">
    <property type="entry name" value="MFS_sugar_transport-like"/>
</dbReference>
<dbReference type="Proteomes" id="UP001458880">
    <property type="component" value="Unassembled WGS sequence"/>
</dbReference>
<protein>
    <submittedName>
        <fullName evidence="6">Sugar transporter</fullName>
    </submittedName>
</protein>
<evidence type="ECO:0000256" key="4">
    <source>
        <dbReference type="ARBA" id="ARBA00023136"/>
    </source>
</evidence>
<dbReference type="GO" id="GO:0016020">
    <property type="term" value="C:membrane"/>
    <property type="evidence" value="ECO:0007669"/>
    <property type="project" value="UniProtKB-SubCell"/>
</dbReference>
<evidence type="ECO:0000256" key="3">
    <source>
        <dbReference type="ARBA" id="ARBA00022989"/>
    </source>
</evidence>
<sequence>MKFEDARKSLTIFRRRDDVSEELHELTIAIRRQENERSKITYLFTNRYYRKGALIFAILCATSKLSGKNPLLFYTTQIFQGIGGIGDSLDPKIAVIVYTVLELFATVVAMSIIDKFGRRKLLLFSSVGCAVMLGFQGIYFVLKDFYPEYAEKLYWLSILALFLYNIIVSLGLVLGPVLLVSELFPTAIKSKALGVADTFSVTMGTIASQLFHFTVETKGKTLEEIQLDLLKNN</sequence>
<dbReference type="PANTHER" id="PTHR48021">
    <property type="match status" value="1"/>
</dbReference>
<dbReference type="Pfam" id="PF00083">
    <property type="entry name" value="Sugar_tr"/>
    <property type="match status" value="1"/>
</dbReference>
<feature type="transmembrane region" description="Helical" evidence="5">
    <location>
        <begin position="121"/>
        <end position="142"/>
    </location>
</feature>
<dbReference type="InterPro" id="IPR036259">
    <property type="entry name" value="MFS_trans_sf"/>
</dbReference>
<dbReference type="PANTHER" id="PTHR48021:SF46">
    <property type="entry name" value="MAJOR FACILITATOR SUPERFAMILY (MFS) PROFILE DOMAIN-CONTAINING PROTEIN"/>
    <property type="match status" value="1"/>
</dbReference>
<comment type="caution">
    <text evidence="6">The sequence shown here is derived from an EMBL/GenBank/DDBJ whole genome shotgun (WGS) entry which is preliminary data.</text>
</comment>
<evidence type="ECO:0000313" key="7">
    <source>
        <dbReference type="Proteomes" id="UP001458880"/>
    </source>
</evidence>
<keyword evidence="7" id="KW-1185">Reference proteome</keyword>
<keyword evidence="6" id="KW-0813">Transport</keyword>